<keyword evidence="1" id="KW-0378">Hydrolase</keyword>
<dbReference type="AlphaFoldDB" id="J6EZQ6"/>
<dbReference type="RefSeq" id="XP_014179376.1">
    <property type="nucleotide sequence ID" value="XM_014323901.1"/>
</dbReference>
<dbReference type="OrthoDB" id="2094269at2759"/>
<dbReference type="Gene3D" id="3.40.50.1820">
    <property type="entry name" value="alpha/beta hydrolase"/>
    <property type="match status" value="1"/>
</dbReference>
<feature type="compositionally biased region" description="Polar residues" evidence="2">
    <location>
        <begin position="285"/>
        <end position="294"/>
    </location>
</feature>
<gene>
    <name evidence="4" type="ORF">A1Q1_02640</name>
</gene>
<feature type="region of interest" description="Disordered" evidence="2">
    <location>
        <begin position="277"/>
        <end position="311"/>
    </location>
</feature>
<protein>
    <recommendedName>
        <fullName evidence="3">Serine hydrolase domain-containing protein</fullName>
    </recommendedName>
</protein>
<evidence type="ECO:0000256" key="1">
    <source>
        <dbReference type="ARBA" id="ARBA00022801"/>
    </source>
</evidence>
<dbReference type="HOGENOM" id="CLU_051938_2_1_1"/>
<sequence>MTIKILALCGFTQNATIYSKQVSTFKRPAAMANGIGSGLAHWVSEFERWLGDAAFHIALVSSNFQNELGAIRKTCKNAEFVFLEPPVIVQKADMPWNQRLDDFASSATTEEAEQTPETTPRAWWLSPGDRSVYKHFDETVSYVYDFMQKNGPFDGIMGFSQGACMAAVLGALPGLHPNFPEGLPKPKFIIAVGGFKPEPKNPDFSNYFPLSESLPVLHVLGDNDVVVTPERSQSLIDATLNGRVEHHTGGHFTPSKASWRHFLNAYINTMAEGGDQNEIPAVSSFGPSGANTPATGNGTPRTQTPTPGPSA</sequence>
<evidence type="ECO:0000259" key="3">
    <source>
        <dbReference type="Pfam" id="PF03959"/>
    </source>
</evidence>
<dbReference type="KEGG" id="tasa:A1Q1_02640"/>
<dbReference type="GO" id="GO:0005737">
    <property type="term" value="C:cytoplasm"/>
    <property type="evidence" value="ECO:0007669"/>
    <property type="project" value="TreeGrafter"/>
</dbReference>
<evidence type="ECO:0000313" key="4">
    <source>
        <dbReference type="EMBL" id="EJT48357.1"/>
    </source>
</evidence>
<dbReference type="InterPro" id="IPR005645">
    <property type="entry name" value="FSH-like_dom"/>
</dbReference>
<dbReference type="EMBL" id="ALBS01000206">
    <property type="protein sequence ID" value="EJT48357.1"/>
    <property type="molecule type" value="Genomic_DNA"/>
</dbReference>
<dbReference type="InterPro" id="IPR029058">
    <property type="entry name" value="AB_hydrolase_fold"/>
</dbReference>
<feature type="compositionally biased region" description="Low complexity" evidence="2">
    <location>
        <begin position="295"/>
        <end position="305"/>
    </location>
</feature>
<organism evidence="4 5">
    <name type="scientific">Trichosporon asahii var. asahii (strain ATCC 90039 / CBS 2479 / JCM 2466 / KCTC 7840 / NBRC 103889/ NCYC 2677 / UAMH 7654)</name>
    <name type="common">Yeast</name>
    <dbReference type="NCBI Taxonomy" id="1186058"/>
    <lineage>
        <taxon>Eukaryota</taxon>
        <taxon>Fungi</taxon>
        <taxon>Dikarya</taxon>
        <taxon>Basidiomycota</taxon>
        <taxon>Agaricomycotina</taxon>
        <taxon>Tremellomycetes</taxon>
        <taxon>Trichosporonales</taxon>
        <taxon>Trichosporonaceae</taxon>
        <taxon>Trichosporon</taxon>
    </lineage>
</organism>
<evidence type="ECO:0000313" key="5">
    <source>
        <dbReference type="Proteomes" id="UP000002748"/>
    </source>
</evidence>
<dbReference type="GO" id="GO:0005634">
    <property type="term" value="C:nucleus"/>
    <property type="evidence" value="ECO:0007669"/>
    <property type="project" value="TreeGrafter"/>
</dbReference>
<dbReference type="GO" id="GO:0016787">
    <property type="term" value="F:hydrolase activity"/>
    <property type="evidence" value="ECO:0007669"/>
    <property type="project" value="UniProtKB-KW"/>
</dbReference>
<name>J6EZQ6_TRIAS</name>
<feature type="domain" description="Serine hydrolase" evidence="3">
    <location>
        <begin position="62"/>
        <end position="261"/>
    </location>
</feature>
<dbReference type="SUPFAM" id="SSF53474">
    <property type="entry name" value="alpha/beta-Hydrolases"/>
    <property type="match status" value="1"/>
</dbReference>
<evidence type="ECO:0000256" key="2">
    <source>
        <dbReference type="SAM" id="MobiDB-lite"/>
    </source>
</evidence>
<dbReference type="Proteomes" id="UP000002748">
    <property type="component" value="Unassembled WGS sequence"/>
</dbReference>
<proteinExistence type="predicted"/>
<dbReference type="GeneID" id="25986153"/>
<dbReference type="InterPro" id="IPR050593">
    <property type="entry name" value="LovG"/>
</dbReference>
<comment type="caution">
    <text evidence="4">The sequence shown here is derived from an EMBL/GenBank/DDBJ whole genome shotgun (WGS) entry which is preliminary data.</text>
</comment>
<accession>J6EZQ6</accession>
<reference evidence="4 5" key="1">
    <citation type="journal article" date="2012" name="Eukaryot. Cell">
        <title>Draft genome sequence of CBS 2479, the standard type strain of Trichosporon asahii.</title>
        <authorList>
            <person name="Yang R.Y."/>
            <person name="Li H.T."/>
            <person name="Zhu H."/>
            <person name="Zhou G.P."/>
            <person name="Wang M."/>
            <person name="Wang L."/>
        </authorList>
    </citation>
    <scope>NUCLEOTIDE SEQUENCE [LARGE SCALE GENOMIC DNA]</scope>
    <source>
        <strain evidence="5">ATCC 90039 / CBS 2479 / JCM 2466 / KCTC 7840 / NCYC 2677 / UAMH 7654</strain>
    </source>
</reference>
<dbReference type="PANTHER" id="PTHR48070:SF6">
    <property type="entry name" value="ESTERASE OVCA2"/>
    <property type="match status" value="1"/>
</dbReference>
<dbReference type="VEuPathDB" id="FungiDB:A1Q1_02640"/>
<dbReference type="PANTHER" id="PTHR48070">
    <property type="entry name" value="ESTERASE OVCA2"/>
    <property type="match status" value="1"/>
</dbReference>
<dbReference type="Pfam" id="PF03959">
    <property type="entry name" value="FSH1"/>
    <property type="match status" value="1"/>
</dbReference>